<dbReference type="EMBL" id="LXQE01000164">
    <property type="protein sequence ID" value="RCJ32627.1"/>
    <property type="molecule type" value="Genomic_DNA"/>
</dbReference>
<proteinExistence type="predicted"/>
<reference evidence="2" key="1">
    <citation type="submission" date="2016-04" db="EMBL/GenBank/DDBJ databases">
        <authorList>
            <person name="Tabuchi Yagui T.R."/>
        </authorList>
    </citation>
    <scope>NUCLEOTIDE SEQUENCE [LARGE SCALE GENOMIC DNA]</scope>
</reference>
<protein>
    <submittedName>
        <fullName evidence="1">Uncharacterized protein</fullName>
    </submittedName>
</protein>
<gene>
    <name evidence="1" type="ORF">A6769_27550</name>
</gene>
<dbReference type="AlphaFoldDB" id="A0A367R7Z5"/>
<dbReference type="Proteomes" id="UP000252085">
    <property type="component" value="Unassembled WGS sequence"/>
</dbReference>
<accession>A0A367R7Z5</accession>
<organism evidence="1 2">
    <name type="scientific">Nostoc punctiforme NIES-2108</name>
    <dbReference type="NCBI Taxonomy" id="1356359"/>
    <lineage>
        <taxon>Bacteria</taxon>
        <taxon>Bacillati</taxon>
        <taxon>Cyanobacteriota</taxon>
        <taxon>Cyanophyceae</taxon>
        <taxon>Nostocales</taxon>
        <taxon>Nostocaceae</taxon>
        <taxon>Nostoc</taxon>
    </lineage>
</organism>
<evidence type="ECO:0000313" key="1">
    <source>
        <dbReference type="EMBL" id="RCJ32627.1"/>
    </source>
</evidence>
<evidence type="ECO:0000313" key="2">
    <source>
        <dbReference type="Proteomes" id="UP000252085"/>
    </source>
</evidence>
<name>A0A367R7Z5_NOSPU</name>
<comment type="caution">
    <text evidence="1">The sequence shown here is derived from an EMBL/GenBank/DDBJ whole genome shotgun (WGS) entry which is preliminary data.</text>
</comment>
<sequence>MAAKISGKACATRPGDSVSRADCLGASLSFWEKAREKQYRQAVLARISHHISENLVQGSRGGQRGLNKAH</sequence>